<sequence length="86" mass="8752">MGIFQSRPEDPTEWAGLPAEPWEPRAPAETLPEGVTAPSALGLSEPGTQITLNVFAVATDASGAGTVPSSGEQASDARTADDEDAS</sequence>
<evidence type="ECO:0000313" key="2">
    <source>
        <dbReference type="EMBL" id="GLJ95645.1"/>
    </source>
</evidence>
<comment type="caution">
    <text evidence="2">The sequence shown here is derived from an EMBL/GenBank/DDBJ whole genome shotgun (WGS) entry which is preliminary data.</text>
</comment>
<organism evidence="2 3">
    <name type="scientific">Microbacterium dextranolyticum</name>
    <dbReference type="NCBI Taxonomy" id="36806"/>
    <lineage>
        <taxon>Bacteria</taxon>
        <taxon>Bacillati</taxon>
        <taxon>Actinomycetota</taxon>
        <taxon>Actinomycetes</taxon>
        <taxon>Micrococcales</taxon>
        <taxon>Microbacteriaceae</taxon>
        <taxon>Microbacterium</taxon>
    </lineage>
</organism>
<reference evidence="2" key="2">
    <citation type="submission" date="2023-01" db="EMBL/GenBank/DDBJ databases">
        <authorList>
            <person name="Sun Q."/>
            <person name="Evtushenko L."/>
        </authorList>
    </citation>
    <scope>NUCLEOTIDE SEQUENCE</scope>
    <source>
        <strain evidence="2">VKM Ac-1940</strain>
    </source>
</reference>
<gene>
    <name evidence="2" type="ORF">GCM10017591_17080</name>
</gene>
<reference evidence="2" key="1">
    <citation type="journal article" date="2014" name="Int. J. Syst. Evol. Microbiol.">
        <title>Complete genome sequence of Corynebacterium casei LMG S-19264T (=DSM 44701T), isolated from a smear-ripened cheese.</title>
        <authorList>
            <consortium name="US DOE Joint Genome Institute (JGI-PGF)"/>
            <person name="Walter F."/>
            <person name="Albersmeier A."/>
            <person name="Kalinowski J."/>
            <person name="Ruckert C."/>
        </authorList>
    </citation>
    <scope>NUCLEOTIDE SEQUENCE</scope>
    <source>
        <strain evidence="2">VKM Ac-1940</strain>
    </source>
</reference>
<protein>
    <submittedName>
        <fullName evidence="2">Uncharacterized protein</fullName>
    </submittedName>
</protein>
<feature type="region of interest" description="Disordered" evidence="1">
    <location>
        <begin position="1"/>
        <end position="45"/>
    </location>
</feature>
<evidence type="ECO:0000313" key="3">
    <source>
        <dbReference type="Proteomes" id="UP001142291"/>
    </source>
</evidence>
<dbReference type="EMBL" id="BSER01000009">
    <property type="protein sequence ID" value="GLJ95645.1"/>
    <property type="molecule type" value="Genomic_DNA"/>
</dbReference>
<evidence type="ECO:0000256" key="1">
    <source>
        <dbReference type="SAM" id="MobiDB-lite"/>
    </source>
</evidence>
<dbReference type="RefSeq" id="WP_204965118.1">
    <property type="nucleotide sequence ID" value="NZ_BAAAUR010000001.1"/>
</dbReference>
<name>A0A9W6HLT6_9MICO</name>
<feature type="region of interest" description="Disordered" evidence="1">
    <location>
        <begin position="62"/>
        <end position="86"/>
    </location>
</feature>
<dbReference type="Proteomes" id="UP001142291">
    <property type="component" value="Unassembled WGS sequence"/>
</dbReference>
<dbReference type="AlphaFoldDB" id="A0A9W6HLT6"/>
<proteinExistence type="predicted"/>
<keyword evidence="3" id="KW-1185">Reference proteome</keyword>
<accession>A0A9W6HLT6</accession>